<feature type="region of interest" description="Disordered" evidence="8">
    <location>
        <begin position="819"/>
        <end position="850"/>
    </location>
</feature>
<feature type="compositionally biased region" description="Low complexity" evidence="8">
    <location>
        <begin position="755"/>
        <end position="767"/>
    </location>
</feature>
<evidence type="ECO:0000256" key="4">
    <source>
        <dbReference type="ARBA" id="ARBA00022833"/>
    </source>
</evidence>
<dbReference type="PROSITE" id="PS51125">
    <property type="entry name" value="NHL"/>
    <property type="match status" value="5"/>
</dbReference>
<dbReference type="CDD" id="cd16524">
    <property type="entry name" value="RING-HC_NHL-1-like"/>
    <property type="match status" value="1"/>
</dbReference>
<dbReference type="PROSITE" id="PS00518">
    <property type="entry name" value="ZF_RING_1"/>
    <property type="match status" value="1"/>
</dbReference>
<dbReference type="InterPro" id="IPR013083">
    <property type="entry name" value="Znf_RING/FYVE/PHD"/>
</dbReference>
<feature type="repeat" description="NHL" evidence="6">
    <location>
        <begin position="960"/>
        <end position="1003"/>
    </location>
</feature>
<evidence type="ECO:0000259" key="9">
    <source>
        <dbReference type="PROSITE" id="PS50089"/>
    </source>
</evidence>
<feature type="compositionally biased region" description="Polar residues" evidence="8">
    <location>
        <begin position="410"/>
        <end position="441"/>
    </location>
</feature>
<dbReference type="CDD" id="cd14954">
    <property type="entry name" value="NHL_TRIM71_like"/>
    <property type="match status" value="1"/>
</dbReference>
<dbReference type="GO" id="GO:0000209">
    <property type="term" value="P:protein polyubiquitination"/>
    <property type="evidence" value="ECO:0007669"/>
    <property type="project" value="TreeGrafter"/>
</dbReference>
<organism evidence="10 11">
    <name type="scientific">Ditylenchus destructor</name>
    <dbReference type="NCBI Taxonomy" id="166010"/>
    <lineage>
        <taxon>Eukaryota</taxon>
        <taxon>Metazoa</taxon>
        <taxon>Ecdysozoa</taxon>
        <taxon>Nematoda</taxon>
        <taxon>Chromadorea</taxon>
        <taxon>Rhabditida</taxon>
        <taxon>Tylenchina</taxon>
        <taxon>Tylenchomorpha</taxon>
        <taxon>Sphaerularioidea</taxon>
        <taxon>Anguinidae</taxon>
        <taxon>Anguininae</taxon>
        <taxon>Ditylenchus</taxon>
    </lineage>
</organism>
<dbReference type="Gene3D" id="2.120.10.30">
    <property type="entry name" value="TolB, C-terminal domain"/>
    <property type="match status" value="3"/>
</dbReference>
<dbReference type="InterPro" id="IPR011042">
    <property type="entry name" value="6-blade_b-propeller_TolB-like"/>
</dbReference>
<evidence type="ECO:0000313" key="10">
    <source>
        <dbReference type="EMBL" id="KAI1725360.1"/>
    </source>
</evidence>
<feature type="repeat" description="NHL" evidence="6">
    <location>
        <begin position="1055"/>
        <end position="1098"/>
    </location>
</feature>
<dbReference type="EMBL" id="JAKKPZ010000002">
    <property type="protein sequence ID" value="KAI1725360.1"/>
    <property type="molecule type" value="Genomic_DNA"/>
</dbReference>
<feature type="compositionally biased region" description="Polar residues" evidence="8">
    <location>
        <begin position="513"/>
        <end position="522"/>
    </location>
</feature>
<feature type="region of interest" description="Disordered" evidence="8">
    <location>
        <begin position="357"/>
        <end position="664"/>
    </location>
</feature>
<evidence type="ECO:0000256" key="2">
    <source>
        <dbReference type="ARBA" id="ARBA00022737"/>
    </source>
</evidence>
<keyword evidence="7" id="KW-0175">Coiled coil</keyword>
<feature type="coiled-coil region" evidence="7">
    <location>
        <begin position="160"/>
        <end position="187"/>
    </location>
</feature>
<keyword evidence="2" id="KW-0677">Repeat</keyword>
<dbReference type="PROSITE" id="PS50089">
    <property type="entry name" value="ZF_RING_2"/>
    <property type="match status" value="1"/>
</dbReference>
<dbReference type="GO" id="GO:0043161">
    <property type="term" value="P:proteasome-mediated ubiquitin-dependent protein catabolic process"/>
    <property type="evidence" value="ECO:0007669"/>
    <property type="project" value="TreeGrafter"/>
</dbReference>
<keyword evidence="11" id="KW-1185">Reference proteome</keyword>
<dbReference type="Pfam" id="PF01436">
    <property type="entry name" value="NHL"/>
    <property type="match status" value="4"/>
</dbReference>
<protein>
    <submittedName>
        <fullName evidence="10">NHL repeat domain-containing protein</fullName>
    </submittedName>
</protein>
<evidence type="ECO:0000256" key="5">
    <source>
        <dbReference type="PROSITE-ProRule" id="PRU00175"/>
    </source>
</evidence>
<dbReference type="InterPro" id="IPR017907">
    <property type="entry name" value="Znf_RING_CS"/>
</dbReference>
<dbReference type="Gene3D" id="3.30.40.10">
    <property type="entry name" value="Zinc/RING finger domain, C3HC4 (zinc finger)"/>
    <property type="match status" value="1"/>
</dbReference>
<dbReference type="SUPFAM" id="SSF101898">
    <property type="entry name" value="NHL repeat"/>
    <property type="match status" value="1"/>
</dbReference>
<feature type="repeat" description="NHL" evidence="6">
    <location>
        <begin position="866"/>
        <end position="907"/>
    </location>
</feature>
<dbReference type="InterPro" id="IPR001258">
    <property type="entry name" value="NHL_repeat"/>
</dbReference>
<evidence type="ECO:0000256" key="6">
    <source>
        <dbReference type="PROSITE-ProRule" id="PRU00504"/>
    </source>
</evidence>
<dbReference type="GO" id="GO:0061630">
    <property type="term" value="F:ubiquitin protein ligase activity"/>
    <property type="evidence" value="ECO:0007669"/>
    <property type="project" value="TreeGrafter"/>
</dbReference>
<feature type="region of interest" description="Disordered" evidence="8">
    <location>
        <begin position="744"/>
        <end position="792"/>
    </location>
</feature>
<feature type="compositionally biased region" description="Polar residues" evidence="8">
    <location>
        <begin position="466"/>
        <end position="475"/>
    </location>
</feature>
<dbReference type="SUPFAM" id="SSF57850">
    <property type="entry name" value="RING/U-box"/>
    <property type="match status" value="1"/>
</dbReference>
<keyword evidence="1" id="KW-0479">Metal-binding</keyword>
<name>A0AAD4NBY4_9BILA</name>
<sequence>MSSDPCANHDIPTVSSQENKQKCNNGVIANPLEKIEQLLTCSICLERYRSPKLLPCQHTFCLPCLDNYADVSLRTLKCPECRAEHFIDPYEGMKTLPTNLTLAAFLEIHLEASDENSEQLQAYIQRYNLERCRVCDEKAELEFCPHCEKKTCSECRKIHIEALKRDLQRLLNQVRRLSNRVKEASDGLGKGLDSLILNGENTKAEIKEYFHRYSRELKRREEHFLNEAETFVETESRLMRALRDVVNTEYNNLQDGCIWVDAVLSGTRSAKDEELSRIKNVFVQGLEYLRTFQPDSDDLFAKKLRFSPGDDASKLPIAISNFGELTVSLPQFSNRYMPMEEQYLPRPFKMPLESDFHKASKSGEDDSYSSRFNNRGDDDMISQRYKRRQQLEEEARNRLKPIAPAGAISPNGSSRCNSPLTTNPWSKPMVQTGNKPETTEINEIRPEAHSSSATSSATVEKVSTSMKGQASPSTNKQKPQVQEQAKAEKQTAASPASGPSNAMAAKAKPVKKGQQNSTSPNTAKPAAESHQKSAGATKPVQESAQVKKTETKTNSSKPAEESSKTENAQANNKKPPLPRQGSSQDDKSLNEKITKIRMAHERRQQEQGGSSSNKELEEEEEADDAAQNQEAHAPRQATRRFKIIHHRSVSSGRNATKSPQGKATSEEVSFCSIPIAHYPGKAKSLQCPSPHSGSPIYSGRRQLFSRSKTSPDIGGRNAALAAASFLNEPYSLENSTIPKMAQVGRRDSVGEANESAMNTTTSTSATDDQADEESGGNRESRSGISHGNALGTVMNAGLNKDVRRSRFRRRSSIVPDREFSTEEEIESPATVVSRTSRRSISRPKQQRAQTPTPYIDYASKQRPRLVIGRRGTIEGEMHWPRGLCYMPGGEAAVCDSSNNRVQIFDSSDGRLIRTFGKYGSKAGELDSPAGIAYNRHRQQIIVSDRYNHRVQIFDLSGKFVRQFGSRGSDRGQFNNPWGVAIDNLGLIYVVDKDNHRVQVFDQNGTFMSKFGSLGEGTGQFNHPLFITIHKRDQNLIISDSANHRICVFNHDCSPLFVFGTEGFSAGQLKLPRGVAVDDQGFIIVADSGNNRIQVFTPDGKSVIKMFGAWGSAPGQLKGVEGVALIDTQIIISDRENNRLQLF</sequence>
<dbReference type="Pfam" id="PF13445">
    <property type="entry name" value="zf-RING_UBOX"/>
    <property type="match status" value="1"/>
</dbReference>
<evidence type="ECO:0000256" key="3">
    <source>
        <dbReference type="ARBA" id="ARBA00022771"/>
    </source>
</evidence>
<evidence type="ECO:0000256" key="7">
    <source>
        <dbReference type="SAM" id="Coils"/>
    </source>
</evidence>
<gene>
    <name evidence="10" type="ORF">DdX_02016</name>
</gene>
<dbReference type="Proteomes" id="UP001201812">
    <property type="component" value="Unassembled WGS sequence"/>
</dbReference>
<keyword evidence="3 5" id="KW-0863">Zinc-finger</keyword>
<feature type="compositionally biased region" description="Basic residues" evidence="8">
    <location>
        <begin position="835"/>
        <end position="845"/>
    </location>
</feature>
<evidence type="ECO:0000256" key="8">
    <source>
        <dbReference type="SAM" id="MobiDB-lite"/>
    </source>
</evidence>
<dbReference type="PANTHER" id="PTHR24104">
    <property type="entry name" value="E3 UBIQUITIN-PROTEIN LIGASE NHLRC1-RELATED"/>
    <property type="match status" value="1"/>
</dbReference>
<accession>A0AAD4NBY4</accession>
<reference evidence="10" key="1">
    <citation type="submission" date="2022-01" db="EMBL/GenBank/DDBJ databases">
        <title>Genome Sequence Resource for Two Populations of Ditylenchus destructor, the Migratory Endoparasitic Phytonematode.</title>
        <authorList>
            <person name="Zhang H."/>
            <person name="Lin R."/>
            <person name="Xie B."/>
        </authorList>
    </citation>
    <scope>NUCLEOTIDE SEQUENCE</scope>
    <source>
        <strain evidence="10">BazhouSP</strain>
    </source>
</reference>
<proteinExistence type="predicted"/>
<evidence type="ECO:0000256" key="1">
    <source>
        <dbReference type="ARBA" id="ARBA00022723"/>
    </source>
</evidence>
<feature type="repeat" description="NHL" evidence="6">
    <location>
        <begin position="912"/>
        <end position="956"/>
    </location>
</feature>
<dbReference type="InterPro" id="IPR027370">
    <property type="entry name" value="Znf-RING_euk"/>
</dbReference>
<dbReference type="GO" id="GO:0008270">
    <property type="term" value="F:zinc ion binding"/>
    <property type="evidence" value="ECO:0007669"/>
    <property type="project" value="UniProtKB-KW"/>
</dbReference>
<dbReference type="AlphaFoldDB" id="A0AAD4NBY4"/>
<comment type="caution">
    <text evidence="10">The sequence shown here is derived from an EMBL/GenBank/DDBJ whole genome shotgun (WGS) entry which is preliminary data.</text>
</comment>
<feature type="repeat" description="NHL" evidence="6">
    <location>
        <begin position="1007"/>
        <end position="1051"/>
    </location>
</feature>
<feature type="compositionally biased region" description="Basic residues" evidence="8">
    <location>
        <begin position="637"/>
        <end position="648"/>
    </location>
</feature>
<feature type="compositionally biased region" description="Low complexity" evidence="8">
    <location>
        <begin position="449"/>
        <end position="465"/>
    </location>
</feature>
<dbReference type="InterPro" id="IPR001841">
    <property type="entry name" value="Znf_RING"/>
</dbReference>
<evidence type="ECO:0000313" key="11">
    <source>
        <dbReference type="Proteomes" id="UP001201812"/>
    </source>
</evidence>
<dbReference type="InterPro" id="IPR050952">
    <property type="entry name" value="TRIM-NHL_E3_ligases"/>
</dbReference>
<dbReference type="FunFam" id="2.120.10.30:FF:000037">
    <property type="entry name" value="Uncharacterized protein, isoform E"/>
    <property type="match status" value="1"/>
</dbReference>
<dbReference type="PANTHER" id="PTHR24104:SF47">
    <property type="entry name" value="E3 UBIQUITIN-PROTEIN LIGASE NHLRC1"/>
    <property type="match status" value="1"/>
</dbReference>
<feature type="compositionally biased region" description="Polar residues" evidence="8">
    <location>
        <begin position="649"/>
        <end position="664"/>
    </location>
</feature>
<feature type="compositionally biased region" description="Basic and acidic residues" evidence="8">
    <location>
        <begin position="584"/>
        <end position="605"/>
    </location>
</feature>
<feature type="domain" description="RING-type" evidence="9">
    <location>
        <begin position="41"/>
        <end position="82"/>
    </location>
</feature>
<dbReference type="SMART" id="SM00184">
    <property type="entry name" value="RING"/>
    <property type="match status" value="1"/>
</dbReference>
<keyword evidence="4" id="KW-0862">Zinc</keyword>
<dbReference type="FunFam" id="2.120.10.30:FF:000013">
    <property type="entry name" value="E3 ubiquitin-protein ligase TRIM71"/>
    <property type="match status" value="1"/>
</dbReference>